<dbReference type="Pfam" id="PF09606">
    <property type="entry name" value="Med15_N"/>
    <property type="match status" value="1"/>
</dbReference>
<dbReference type="Gene3D" id="1.10.246.20">
    <property type="entry name" value="Coactivator CBP, KIX domain"/>
    <property type="match status" value="1"/>
</dbReference>
<feature type="compositionally biased region" description="Low complexity" evidence="4">
    <location>
        <begin position="351"/>
        <end position="366"/>
    </location>
</feature>
<feature type="region of interest" description="Disordered" evidence="4">
    <location>
        <begin position="327"/>
        <end position="383"/>
    </location>
</feature>
<evidence type="ECO:0000313" key="9">
    <source>
        <dbReference type="RefSeq" id="XP_065663918.1"/>
    </source>
</evidence>
<proteinExistence type="inferred from homology"/>
<comment type="subunit">
    <text evidence="2">Component of the Mediator complex.</text>
</comment>
<dbReference type="RefSeq" id="XP_065663918.1">
    <property type="nucleotide sequence ID" value="XM_065807846.1"/>
</dbReference>
<keyword evidence="3" id="KW-0175">Coiled coil</keyword>
<organism evidence="7 10">
    <name type="scientific">Hydra vulgaris</name>
    <name type="common">Hydra</name>
    <name type="synonym">Hydra attenuata</name>
    <dbReference type="NCBI Taxonomy" id="6087"/>
    <lineage>
        <taxon>Eukaryota</taxon>
        <taxon>Metazoa</taxon>
        <taxon>Cnidaria</taxon>
        <taxon>Hydrozoa</taxon>
        <taxon>Hydroidolina</taxon>
        <taxon>Anthoathecata</taxon>
        <taxon>Aplanulata</taxon>
        <taxon>Hydridae</taxon>
        <taxon>Hydra</taxon>
    </lineage>
</organism>
<reference evidence="8 9" key="1">
    <citation type="submission" date="2025-05" db="UniProtKB">
        <authorList>
            <consortium name="RefSeq"/>
        </authorList>
    </citation>
    <scope>IDENTIFICATION</scope>
</reference>
<evidence type="ECO:0000313" key="8">
    <source>
        <dbReference type="RefSeq" id="XP_065663917.1"/>
    </source>
</evidence>
<evidence type="ECO:0000256" key="3">
    <source>
        <dbReference type="SAM" id="Coils"/>
    </source>
</evidence>
<protein>
    <recommendedName>
        <fullName evidence="2">Mediator of RNA polymerase II transcription subunit 15</fullName>
    </recommendedName>
    <alternativeName>
        <fullName evidence="2">Mediator complex subunit 15</fullName>
    </alternativeName>
</protein>
<keyword evidence="2" id="KW-0805">Transcription regulation</keyword>
<keyword evidence="1 2" id="KW-0539">Nucleus</keyword>
<evidence type="ECO:0000256" key="2">
    <source>
        <dbReference type="RuleBase" id="RU364148"/>
    </source>
</evidence>
<dbReference type="RefSeq" id="XP_065663919.1">
    <property type="nucleotide sequence ID" value="XM_065807847.1"/>
</dbReference>
<evidence type="ECO:0000313" key="10">
    <source>
        <dbReference type="RefSeq" id="XP_065663919.1"/>
    </source>
</evidence>
<dbReference type="RefSeq" id="XP_065663917.1">
    <property type="nucleotide sequence ID" value="XM_065807845.1"/>
</dbReference>
<feature type="coiled-coil region" evidence="3">
    <location>
        <begin position="267"/>
        <end position="301"/>
    </location>
</feature>
<name>A0ABM4CPZ2_HYDVU</name>
<feature type="compositionally biased region" description="Polar residues" evidence="4">
    <location>
        <begin position="336"/>
        <end position="350"/>
    </location>
</feature>
<dbReference type="GeneID" id="100197133"/>
<feature type="domain" description="ARC105/Med15 mediator subunit central" evidence="6">
    <location>
        <begin position="384"/>
        <end position="495"/>
    </location>
</feature>
<dbReference type="Proteomes" id="UP001652625">
    <property type="component" value="Chromosome 10"/>
</dbReference>
<keyword evidence="2" id="KW-0804">Transcription</keyword>
<feature type="domain" description="Mediator of RNA polymerase II transcription subunit 15 N-terminal" evidence="5">
    <location>
        <begin position="3"/>
        <end position="69"/>
    </location>
</feature>
<evidence type="ECO:0000259" key="6">
    <source>
        <dbReference type="Pfam" id="PF21538"/>
    </source>
</evidence>
<comment type="similarity">
    <text evidence="2">Belongs to the Mediator complex subunit 15 family.</text>
</comment>
<sequence length="644" mass="73429">MATQEWMSQDLRQMIIQQIEDTYKNFGNPIGKTSHELEVSIMEKAQSRDDYIRMAAHLILGIKEMTNSQMVTTNSNNQLVQQQMQNQTLRPNSIMVPVMTQQVLQNVQENPSSQVLNQINGHGQALQVTLQGGQIINQQVGQNFQMQQQRQIQQQTNLNTLNMIVTSSVPNVSSQQGLHASQQEIPQQHFQLVSHHQLQQPQQTQQHQIQQSQQTQQLQLQQSQQTQQLQLQQSQQTQQLQLQQTQPTQLSQQQLQQLHQIQMHKKQQQHQQQQKMQQQQMQQLQMQQIQHQQQIHQQQLQNLQSGVSSQTNNFLPPAKATTFMPIQHQKQPHPSPSNVIFVSSPQQATHQQPSPSPALQSAPSPAFTNPPSVGPATSPPQQADDQTYIEKLKELSKYVTPLTETLAMMQKGEEHKKGRDKMAGLLDVITNKNRRVSADMLHKCGFALKRLFPEADTTSSQIPDTTTVESIPTPVAKLPSTFPIKEVVTTMITSAHLMSEARQNIMPGIIALNTPMICPPPLFKRSCKRYQQKRKSLLPHSLQMEVAKLQQFFQIRLDSTQTADSAGVTLICRLKNSRDNICIFIRVSSNYPHEEPSFYVMDSEDSTKASRTQNNTQLKLSRLINKRTFSAILYSWEKSMEETC</sequence>
<dbReference type="Pfam" id="PF21538">
    <property type="entry name" value="Med15_M"/>
    <property type="match status" value="1"/>
</dbReference>
<dbReference type="InterPro" id="IPR036529">
    <property type="entry name" value="KIX_dom_sf"/>
</dbReference>
<evidence type="ECO:0000259" key="5">
    <source>
        <dbReference type="Pfam" id="PF09606"/>
    </source>
</evidence>
<comment type="subcellular location">
    <subcellularLocation>
        <location evidence="2">Nucleus</location>
    </subcellularLocation>
</comment>
<accession>A0ABM4CPZ2</accession>
<keyword evidence="7" id="KW-1185">Reference proteome</keyword>
<dbReference type="InterPro" id="IPR019087">
    <property type="entry name" value="Med15_N"/>
</dbReference>
<evidence type="ECO:0000256" key="1">
    <source>
        <dbReference type="ARBA" id="ARBA00023242"/>
    </source>
</evidence>
<gene>
    <name evidence="8 9 10" type="primary">LOC100197133</name>
    <name evidence="2" type="synonym">MED15</name>
</gene>
<keyword evidence="2" id="KW-0010">Activator</keyword>
<evidence type="ECO:0000313" key="7">
    <source>
        <dbReference type="Proteomes" id="UP001652625"/>
    </source>
</evidence>
<evidence type="ECO:0000256" key="4">
    <source>
        <dbReference type="SAM" id="MobiDB-lite"/>
    </source>
</evidence>
<dbReference type="InterPro" id="IPR048385">
    <property type="entry name" value="Med15_central"/>
</dbReference>
<comment type="function">
    <text evidence="2">Component of the Mediator complex, a coactivator involved in the regulated transcription of nearly all RNA polymerase II-dependent genes. Mediator functions as a bridge to convey information from gene-specific regulatory proteins to the basal RNA polymerase II transcription machinery. Mediator is recruited to promoters by direct interactions with regulatory proteins and serves as a scaffold for the assembly of a functional preinitiation complex with RNA polymerase II and the general transcription factors.</text>
</comment>